<dbReference type="AlphaFoldDB" id="A0A392W131"/>
<dbReference type="EMBL" id="LXQA011353820">
    <property type="protein sequence ID" value="MCI94348.1"/>
    <property type="molecule type" value="Genomic_DNA"/>
</dbReference>
<sequence>DAADAADDVEPEVVVVVLLLPLNLSMPS</sequence>
<accession>A0A392W131</accession>
<name>A0A392W131_9FABA</name>
<keyword evidence="2" id="KW-1185">Reference proteome</keyword>
<reference evidence="1 2" key="1">
    <citation type="journal article" date="2018" name="Front. Plant Sci.">
        <title>Red Clover (Trifolium pratense) and Zigzag Clover (T. medium) - A Picture of Genomic Similarities and Differences.</title>
        <authorList>
            <person name="Dluhosova J."/>
            <person name="Istvanek J."/>
            <person name="Nedelnik J."/>
            <person name="Repkova J."/>
        </authorList>
    </citation>
    <scope>NUCLEOTIDE SEQUENCE [LARGE SCALE GENOMIC DNA]</scope>
    <source>
        <strain evidence="2">cv. 10/8</strain>
        <tissue evidence="1">Leaf</tissue>
    </source>
</reference>
<evidence type="ECO:0000313" key="2">
    <source>
        <dbReference type="Proteomes" id="UP000265520"/>
    </source>
</evidence>
<proteinExistence type="predicted"/>
<evidence type="ECO:0000313" key="1">
    <source>
        <dbReference type="EMBL" id="MCI94348.1"/>
    </source>
</evidence>
<protein>
    <submittedName>
        <fullName evidence="1">Uncharacterized protein</fullName>
    </submittedName>
</protein>
<dbReference type="Proteomes" id="UP000265520">
    <property type="component" value="Unassembled WGS sequence"/>
</dbReference>
<organism evidence="1 2">
    <name type="scientific">Trifolium medium</name>
    <dbReference type="NCBI Taxonomy" id="97028"/>
    <lineage>
        <taxon>Eukaryota</taxon>
        <taxon>Viridiplantae</taxon>
        <taxon>Streptophyta</taxon>
        <taxon>Embryophyta</taxon>
        <taxon>Tracheophyta</taxon>
        <taxon>Spermatophyta</taxon>
        <taxon>Magnoliopsida</taxon>
        <taxon>eudicotyledons</taxon>
        <taxon>Gunneridae</taxon>
        <taxon>Pentapetalae</taxon>
        <taxon>rosids</taxon>
        <taxon>fabids</taxon>
        <taxon>Fabales</taxon>
        <taxon>Fabaceae</taxon>
        <taxon>Papilionoideae</taxon>
        <taxon>50 kb inversion clade</taxon>
        <taxon>NPAAA clade</taxon>
        <taxon>Hologalegina</taxon>
        <taxon>IRL clade</taxon>
        <taxon>Trifolieae</taxon>
        <taxon>Trifolium</taxon>
    </lineage>
</organism>
<feature type="non-terminal residue" evidence="1">
    <location>
        <position position="1"/>
    </location>
</feature>
<comment type="caution">
    <text evidence="1">The sequence shown here is derived from an EMBL/GenBank/DDBJ whole genome shotgun (WGS) entry which is preliminary data.</text>
</comment>